<reference evidence="5 6" key="1">
    <citation type="submission" date="2024-10" db="EMBL/GenBank/DDBJ databases">
        <title>The Natural Products Discovery Center: Release of the First 8490 Sequenced Strains for Exploring Actinobacteria Biosynthetic Diversity.</title>
        <authorList>
            <person name="Kalkreuter E."/>
            <person name="Kautsar S.A."/>
            <person name="Yang D."/>
            <person name="Bader C.D."/>
            <person name="Teijaro C.N."/>
            <person name="Fluegel L."/>
            <person name="Davis C.M."/>
            <person name="Simpson J.R."/>
            <person name="Lauterbach L."/>
            <person name="Steele A.D."/>
            <person name="Gui C."/>
            <person name="Meng S."/>
            <person name="Li G."/>
            <person name="Viehrig K."/>
            <person name="Ye F."/>
            <person name="Su P."/>
            <person name="Kiefer A.F."/>
            <person name="Nichols A."/>
            <person name="Cepeda A.J."/>
            <person name="Yan W."/>
            <person name="Fan B."/>
            <person name="Jiang Y."/>
            <person name="Adhikari A."/>
            <person name="Zheng C.-J."/>
            <person name="Schuster L."/>
            <person name="Cowan T.M."/>
            <person name="Smanski M.J."/>
            <person name="Chevrette M.G."/>
            <person name="De Carvalho L.P.S."/>
            <person name="Shen B."/>
        </authorList>
    </citation>
    <scope>NUCLEOTIDE SEQUENCE [LARGE SCALE GENOMIC DNA]</scope>
    <source>
        <strain evidence="5 6">NPDC019275</strain>
    </source>
</reference>
<gene>
    <name evidence="5" type="ORF">ACH49W_14495</name>
</gene>
<dbReference type="GO" id="GO:0016787">
    <property type="term" value="F:hydrolase activity"/>
    <property type="evidence" value="ECO:0007669"/>
    <property type="project" value="UniProtKB-KW"/>
</dbReference>
<dbReference type="PIRSF" id="PIRSF001112">
    <property type="entry name" value="Epoxide_hydrolase"/>
    <property type="match status" value="1"/>
</dbReference>
<dbReference type="EMBL" id="JBIRYO010000008">
    <property type="protein sequence ID" value="MFI2474581.1"/>
    <property type="molecule type" value="Genomic_DNA"/>
</dbReference>
<feature type="domain" description="Epoxide hydrolase N-terminal" evidence="4">
    <location>
        <begin position="5"/>
        <end position="110"/>
    </location>
</feature>
<evidence type="ECO:0000313" key="5">
    <source>
        <dbReference type="EMBL" id="MFI2474581.1"/>
    </source>
</evidence>
<protein>
    <submittedName>
        <fullName evidence="5">Epoxide hydrolase family protein</fullName>
        <ecNumber evidence="5">3.-.-.-</ecNumber>
    </submittedName>
</protein>
<evidence type="ECO:0000256" key="2">
    <source>
        <dbReference type="ARBA" id="ARBA00022797"/>
    </source>
</evidence>
<dbReference type="InterPro" id="IPR000639">
    <property type="entry name" value="Epox_hydrolase-like"/>
</dbReference>
<comment type="caution">
    <text evidence="5">The sequence shown here is derived from an EMBL/GenBank/DDBJ whole genome shotgun (WGS) entry which is preliminary data.</text>
</comment>
<dbReference type="RefSeq" id="WP_397092763.1">
    <property type="nucleotide sequence ID" value="NZ_JBIRYO010000008.1"/>
</dbReference>
<evidence type="ECO:0000256" key="3">
    <source>
        <dbReference type="ARBA" id="ARBA00022801"/>
    </source>
</evidence>
<organism evidence="5 6">
    <name type="scientific">Nocardia xishanensis</name>
    <dbReference type="NCBI Taxonomy" id="238964"/>
    <lineage>
        <taxon>Bacteria</taxon>
        <taxon>Bacillati</taxon>
        <taxon>Actinomycetota</taxon>
        <taxon>Actinomycetes</taxon>
        <taxon>Mycobacteriales</taxon>
        <taxon>Nocardiaceae</taxon>
        <taxon>Nocardia</taxon>
    </lineage>
</organism>
<sequence length="404" mass="44643">MSTEITPFRIDVPQHQLDDLNRRLDTTRWTDGVPDVGWAQGIPLDYTRELAEYWRNTYDWRAQEARLNSFPQFRTEIDGHNLHFIHVRSAEPDALPLVLTHGWPGSIVEFLDMIGPLTDPVAHGGAAEDAFHVVVPTIPGFGFSGPAVGWSTARAARAWARLMHRLGYHRYAAHGEDTGAAITRQLAVIDAEHLVAMHLTMIASATVTPETADPGNPAEQRAVELAQRAQYELGAYAMLQATRPQTLSYALTDSPVGQLAWIVERFKDWTDSTDAPEDAVDRDAMLTNVMIYWLNATAGSSARYYYEGAATWGAPEPETPVPAAVAVMPHDLGIPVRRIAERNHNIVRWTEFDRGGHFAAMEEPDLIVDDLRATFREYRDEKATAQRAVSGPADIAAATVGGTA</sequence>
<evidence type="ECO:0000259" key="4">
    <source>
        <dbReference type="Pfam" id="PF06441"/>
    </source>
</evidence>
<comment type="similarity">
    <text evidence="1">Belongs to the peptidase S33 family.</text>
</comment>
<dbReference type="InterPro" id="IPR016292">
    <property type="entry name" value="Epoxide_hydrolase"/>
</dbReference>
<dbReference type="Gene3D" id="3.40.50.1820">
    <property type="entry name" value="alpha/beta hydrolase"/>
    <property type="match status" value="1"/>
</dbReference>
<dbReference type="Proteomes" id="UP001611415">
    <property type="component" value="Unassembled WGS sequence"/>
</dbReference>
<dbReference type="Pfam" id="PF06441">
    <property type="entry name" value="EHN"/>
    <property type="match status" value="1"/>
</dbReference>
<dbReference type="EC" id="3.-.-.-" evidence="5"/>
<dbReference type="InterPro" id="IPR010497">
    <property type="entry name" value="Epoxide_hydro_N"/>
</dbReference>
<evidence type="ECO:0000313" key="6">
    <source>
        <dbReference type="Proteomes" id="UP001611415"/>
    </source>
</evidence>
<dbReference type="SUPFAM" id="SSF53474">
    <property type="entry name" value="alpha/beta-Hydrolases"/>
    <property type="match status" value="1"/>
</dbReference>
<dbReference type="PANTHER" id="PTHR21661">
    <property type="entry name" value="EPOXIDE HYDROLASE 1-RELATED"/>
    <property type="match status" value="1"/>
</dbReference>
<accession>A0ABW7X0F2</accession>
<dbReference type="InterPro" id="IPR029058">
    <property type="entry name" value="AB_hydrolase_fold"/>
</dbReference>
<proteinExistence type="inferred from homology"/>
<keyword evidence="6" id="KW-1185">Reference proteome</keyword>
<keyword evidence="3 5" id="KW-0378">Hydrolase</keyword>
<dbReference type="PRINTS" id="PR00412">
    <property type="entry name" value="EPOXHYDRLASE"/>
</dbReference>
<evidence type="ECO:0000256" key="1">
    <source>
        <dbReference type="ARBA" id="ARBA00010088"/>
    </source>
</evidence>
<name>A0ABW7X0F2_9NOCA</name>
<dbReference type="PANTHER" id="PTHR21661:SF35">
    <property type="entry name" value="EPOXIDE HYDROLASE"/>
    <property type="match status" value="1"/>
</dbReference>
<keyword evidence="2" id="KW-0058">Aromatic hydrocarbons catabolism</keyword>